<comment type="caution">
    <text evidence="1">The sequence shown here is derived from an EMBL/GenBank/DDBJ whole genome shotgun (WGS) entry which is preliminary data.</text>
</comment>
<dbReference type="Proteomes" id="UP000242705">
    <property type="component" value="Unassembled WGS sequence"/>
</dbReference>
<proteinExistence type="predicted"/>
<reference evidence="1 2" key="1">
    <citation type="journal article" date="2014" name="BMC Genomics">
        <title>Comparison of environmental and isolate Sulfobacillus genomes reveals diverse carbon, sulfur, nitrogen, and hydrogen metabolisms.</title>
        <authorList>
            <person name="Justice N.B."/>
            <person name="Norman A."/>
            <person name="Brown C.T."/>
            <person name="Singh A."/>
            <person name="Thomas B.C."/>
            <person name="Banfield J.F."/>
        </authorList>
    </citation>
    <scope>NUCLEOTIDE SEQUENCE [LARGE SCALE GENOMIC DNA]</scope>
    <source>
        <strain evidence="1">AMDSBA5</strain>
    </source>
</reference>
<gene>
    <name evidence="1" type="ORF">C7B47_12055</name>
</gene>
<organism evidence="1 2">
    <name type="scientific">Sulfobacillus thermosulfidooxidans</name>
    <dbReference type="NCBI Taxonomy" id="28034"/>
    <lineage>
        <taxon>Bacteria</taxon>
        <taxon>Bacillati</taxon>
        <taxon>Bacillota</taxon>
        <taxon>Clostridia</taxon>
        <taxon>Eubacteriales</taxon>
        <taxon>Clostridiales Family XVII. Incertae Sedis</taxon>
        <taxon>Sulfobacillus</taxon>
    </lineage>
</organism>
<protein>
    <submittedName>
        <fullName evidence="1">Peptidase M56 BlaR1</fullName>
    </submittedName>
</protein>
<dbReference type="EMBL" id="PXYX01000029">
    <property type="protein sequence ID" value="PSR25467.1"/>
    <property type="molecule type" value="Genomic_DNA"/>
</dbReference>
<accession>A0A2T2WTA0</accession>
<evidence type="ECO:0000313" key="1">
    <source>
        <dbReference type="EMBL" id="PSR25467.1"/>
    </source>
</evidence>
<name>A0A2T2WTA0_SULTH</name>
<dbReference type="AlphaFoldDB" id="A0A2T2WTA0"/>
<sequence>MRFKKALTIPTILGIGLVFGTVVSTMTYAISNAASTYPNNPAPRFPKNVHGQTYGSIANVTSMSQYPDLVLVQATNGKVGYVYAHQLDGGPMPKTPQQAIAMNPKGPRIIPVYAVNGMTVIGHFVIGGGTVTTSNR</sequence>
<evidence type="ECO:0000313" key="2">
    <source>
        <dbReference type="Proteomes" id="UP000242705"/>
    </source>
</evidence>